<dbReference type="InterPro" id="IPR017942">
    <property type="entry name" value="Lipid-bd_serum_glycop_N"/>
</dbReference>
<feature type="non-terminal residue" evidence="2">
    <location>
        <position position="187"/>
    </location>
</feature>
<keyword evidence="3" id="KW-1185">Reference proteome</keyword>
<dbReference type="Pfam" id="PF01273">
    <property type="entry name" value="LBP_BPI_CETP"/>
    <property type="match status" value="1"/>
</dbReference>
<evidence type="ECO:0000259" key="1">
    <source>
        <dbReference type="Pfam" id="PF01273"/>
    </source>
</evidence>
<name>A0AAN8G1W4_TRICO</name>
<dbReference type="Gene3D" id="3.15.10.10">
    <property type="entry name" value="Bactericidal permeability-increasing protein, domain 1"/>
    <property type="match status" value="1"/>
</dbReference>
<dbReference type="GO" id="GO:0005615">
    <property type="term" value="C:extracellular space"/>
    <property type="evidence" value="ECO:0007669"/>
    <property type="project" value="TreeGrafter"/>
</dbReference>
<dbReference type="AlphaFoldDB" id="A0AAN8G1W4"/>
<dbReference type="InterPro" id="IPR032942">
    <property type="entry name" value="BPI/LBP/Plunc"/>
</dbReference>
<evidence type="ECO:0000313" key="2">
    <source>
        <dbReference type="EMBL" id="KAK5985632.1"/>
    </source>
</evidence>
<accession>A0AAN8G1W4</accession>
<dbReference type="EMBL" id="WIXE01001496">
    <property type="protein sequence ID" value="KAK5985632.1"/>
    <property type="molecule type" value="Genomic_DNA"/>
</dbReference>
<evidence type="ECO:0000313" key="3">
    <source>
        <dbReference type="Proteomes" id="UP001331761"/>
    </source>
</evidence>
<proteinExistence type="predicted"/>
<comment type="caution">
    <text evidence="2">The sequence shown here is derived from an EMBL/GenBank/DDBJ whole genome shotgun (WGS) entry which is preliminary data.</text>
</comment>
<dbReference type="GO" id="GO:0008289">
    <property type="term" value="F:lipid binding"/>
    <property type="evidence" value="ECO:0007669"/>
    <property type="project" value="InterPro"/>
</dbReference>
<dbReference type="PANTHER" id="PTHR10504:SF136">
    <property type="entry name" value="NOSE RESISTANT TO FLUOXETINE PROTEIN 5"/>
    <property type="match status" value="1"/>
</dbReference>
<dbReference type="Proteomes" id="UP001331761">
    <property type="component" value="Unassembled WGS sequence"/>
</dbReference>
<dbReference type="SUPFAM" id="SSF55394">
    <property type="entry name" value="Bactericidal permeability-increasing protein, BPI"/>
    <property type="match status" value="1"/>
</dbReference>
<dbReference type="InterPro" id="IPR017943">
    <property type="entry name" value="Bactericidal_perm-incr_a/b_dom"/>
</dbReference>
<gene>
    <name evidence="2" type="ORF">GCK32_015735</name>
</gene>
<protein>
    <recommendedName>
        <fullName evidence="1">Lipid-binding serum glycoprotein N-terminal domain-containing protein</fullName>
    </recommendedName>
</protein>
<dbReference type="PANTHER" id="PTHR10504">
    <property type="entry name" value="BACTERICIDAL PERMEABILITY-INCREASING BPI PROTEIN-RELATED"/>
    <property type="match status" value="1"/>
</dbReference>
<sequence length="187" mass="20808">MPKILNNMHIPDVTMSSATISKIHVNRVEKPTIQAKFIRNQGVRANVSLPFLRMSADCTVDSFFPLDGSFAVELHNFTIDLQLNIWRNETSGRNVFEVPQCETTHSDVILLLEENSLLTIIRGTLQDTMSNVVKSQICETILDAVKFMDSQELQPMDRPTTTTVASSKASDELGFDPADTFGASLCE</sequence>
<reference evidence="2 3" key="1">
    <citation type="submission" date="2019-10" db="EMBL/GenBank/DDBJ databases">
        <title>Assembly and Annotation for the nematode Trichostrongylus colubriformis.</title>
        <authorList>
            <person name="Martin J."/>
        </authorList>
    </citation>
    <scope>NUCLEOTIDE SEQUENCE [LARGE SCALE GENOMIC DNA]</scope>
    <source>
        <strain evidence="2">G859</strain>
        <tissue evidence="2">Whole worm</tissue>
    </source>
</reference>
<organism evidence="2 3">
    <name type="scientific">Trichostrongylus colubriformis</name>
    <name type="common">Black scour worm</name>
    <dbReference type="NCBI Taxonomy" id="6319"/>
    <lineage>
        <taxon>Eukaryota</taxon>
        <taxon>Metazoa</taxon>
        <taxon>Ecdysozoa</taxon>
        <taxon>Nematoda</taxon>
        <taxon>Chromadorea</taxon>
        <taxon>Rhabditida</taxon>
        <taxon>Rhabditina</taxon>
        <taxon>Rhabditomorpha</taxon>
        <taxon>Strongyloidea</taxon>
        <taxon>Trichostrongylidae</taxon>
        <taxon>Trichostrongylus</taxon>
    </lineage>
</organism>
<feature type="domain" description="Lipid-binding serum glycoprotein N-terminal" evidence="1">
    <location>
        <begin position="3"/>
        <end position="145"/>
    </location>
</feature>